<feature type="compositionally biased region" description="Acidic residues" evidence="4">
    <location>
        <begin position="835"/>
        <end position="845"/>
    </location>
</feature>
<comment type="caution">
    <text evidence="6">The sequence shown here is derived from an EMBL/GenBank/DDBJ whole genome shotgun (WGS) entry which is preliminary data.</text>
</comment>
<feature type="compositionally biased region" description="Low complexity" evidence="4">
    <location>
        <begin position="793"/>
        <end position="809"/>
    </location>
</feature>
<dbReference type="Gene3D" id="3.40.50.10190">
    <property type="entry name" value="BRCT domain"/>
    <property type="match status" value="1"/>
</dbReference>
<accession>A0A2G8RR60</accession>
<evidence type="ECO:0000256" key="3">
    <source>
        <dbReference type="ARBA" id="ARBA00023242"/>
    </source>
</evidence>
<feature type="region of interest" description="Disordered" evidence="4">
    <location>
        <begin position="528"/>
        <end position="694"/>
    </location>
</feature>
<reference evidence="6 7" key="1">
    <citation type="journal article" date="2015" name="Sci. Rep.">
        <title>Chromosome-level genome map provides insights into diverse defense mechanisms in the medicinal fungus Ganoderma sinense.</title>
        <authorList>
            <person name="Zhu Y."/>
            <person name="Xu J."/>
            <person name="Sun C."/>
            <person name="Zhou S."/>
            <person name="Xu H."/>
            <person name="Nelson D.R."/>
            <person name="Qian J."/>
            <person name="Song J."/>
            <person name="Luo H."/>
            <person name="Xiang L."/>
            <person name="Li Y."/>
            <person name="Xu Z."/>
            <person name="Ji A."/>
            <person name="Wang L."/>
            <person name="Lu S."/>
            <person name="Hayward A."/>
            <person name="Sun W."/>
            <person name="Li X."/>
            <person name="Schwartz D.C."/>
            <person name="Wang Y."/>
            <person name="Chen S."/>
        </authorList>
    </citation>
    <scope>NUCLEOTIDE SEQUENCE [LARGE SCALE GENOMIC DNA]</scope>
    <source>
        <strain evidence="6 7">ZZ0214-1</strain>
    </source>
</reference>
<name>A0A2G8RR60_9APHY</name>
<evidence type="ECO:0000256" key="2">
    <source>
        <dbReference type="ARBA" id="ARBA00022763"/>
    </source>
</evidence>
<dbReference type="CDD" id="cd17745">
    <property type="entry name" value="BRCT_p53bp1_rpt1"/>
    <property type="match status" value="1"/>
</dbReference>
<dbReference type="PROSITE" id="PS50172">
    <property type="entry name" value="BRCT"/>
    <property type="match status" value="1"/>
</dbReference>
<feature type="compositionally biased region" description="Acidic residues" evidence="4">
    <location>
        <begin position="721"/>
        <end position="733"/>
    </location>
</feature>
<feature type="compositionally biased region" description="Polar residues" evidence="4">
    <location>
        <begin position="643"/>
        <end position="655"/>
    </location>
</feature>
<dbReference type="InterPro" id="IPR047249">
    <property type="entry name" value="BRCT_p53bp1-like_rpt1"/>
</dbReference>
<dbReference type="Gene3D" id="2.30.30.140">
    <property type="match status" value="1"/>
</dbReference>
<dbReference type="GO" id="GO:0045944">
    <property type="term" value="P:positive regulation of transcription by RNA polymerase II"/>
    <property type="evidence" value="ECO:0007669"/>
    <property type="project" value="TreeGrafter"/>
</dbReference>
<dbReference type="GO" id="GO:0042393">
    <property type="term" value="F:histone binding"/>
    <property type="evidence" value="ECO:0007669"/>
    <property type="project" value="TreeGrafter"/>
</dbReference>
<comment type="subcellular location">
    <subcellularLocation>
        <location evidence="1">Nucleus</location>
    </subcellularLocation>
</comment>
<evidence type="ECO:0000313" key="7">
    <source>
        <dbReference type="Proteomes" id="UP000230002"/>
    </source>
</evidence>
<dbReference type="InterPro" id="IPR001357">
    <property type="entry name" value="BRCT_dom"/>
</dbReference>
<dbReference type="GO" id="GO:0005634">
    <property type="term" value="C:nucleus"/>
    <property type="evidence" value="ECO:0007669"/>
    <property type="project" value="UniProtKB-SubCell"/>
</dbReference>
<keyword evidence="2" id="KW-0227">DNA damage</keyword>
<feature type="region of interest" description="Disordered" evidence="4">
    <location>
        <begin position="903"/>
        <end position="923"/>
    </location>
</feature>
<feature type="compositionally biased region" description="Pro residues" evidence="4">
    <location>
        <begin position="159"/>
        <end position="171"/>
    </location>
</feature>
<dbReference type="SUPFAM" id="SSF52113">
    <property type="entry name" value="BRCT domain"/>
    <property type="match status" value="2"/>
</dbReference>
<dbReference type="PANTHER" id="PTHR15321:SF3">
    <property type="entry name" value="TP53-BINDING PROTEIN 1"/>
    <property type="match status" value="1"/>
</dbReference>
<dbReference type="Pfam" id="PF18115">
    <property type="entry name" value="Tudor_3"/>
    <property type="match status" value="1"/>
</dbReference>
<evidence type="ECO:0000259" key="5">
    <source>
        <dbReference type="PROSITE" id="PS50172"/>
    </source>
</evidence>
<organism evidence="6 7">
    <name type="scientific">Ganoderma sinense ZZ0214-1</name>
    <dbReference type="NCBI Taxonomy" id="1077348"/>
    <lineage>
        <taxon>Eukaryota</taxon>
        <taxon>Fungi</taxon>
        <taxon>Dikarya</taxon>
        <taxon>Basidiomycota</taxon>
        <taxon>Agaricomycotina</taxon>
        <taxon>Agaricomycetes</taxon>
        <taxon>Polyporales</taxon>
        <taxon>Polyporaceae</taxon>
        <taxon>Ganoderma</taxon>
    </lineage>
</organism>
<feature type="compositionally biased region" description="Polar residues" evidence="4">
    <location>
        <begin position="37"/>
        <end position="49"/>
    </location>
</feature>
<evidence type="ECO:0000256" key="1">
    <source>
        <dbReference type="ARBA" id="ARBA00004123"/>
    </source>
</evidence>
<feature type="compositionally biased region" description="Polar residues" evidence="4">
    <location>
        <begin position="765"/>
        <end position="774"/>
    </location>
</feature>
<feature type="compositionally biased region" description="Polar residues" evidence="4">
    <location>
        <begin position="272"/>
        <end position="314"/>
    </location>
</feature>
<dbReference type="STRING" id="1077348.A0A2G8RR60"/>
<keyword evidence="3" id="KW-0539">Nucleus</keyword>
<feature type="compositionally biased region" description="Polar residues" evidence="4">
    <location>
        <begin position="462"/>
        <end position="479"/>
    </location>
</feature>
<feature type="domain" description="BRCT" evidence="5">
    <location>
        <begin position="1234"/>
        <end position="1340"/>
    </location>
</feature>
<dbReference type="CDD" id="cd17724">
    <property type="entry name" value="BRCT_p53bp1_rpt2"/>
    <property type="match status" value="1"/>
</dbReference>
<feature type="region of interest" description="Disordered" evidence="4">
    <location>
        <begin position="709"/>
        <end position="888"/>
    </location>
</feature>
<feature type="region of interest" description="Disordered" evidence="4">
    <location>
        <begin position="1"/>
        <end position="343"/>
    </location>
</feature>
<dbReference type="EMBL" id="AYKW01000067">
    <property type="protein sequence ID" value="PIL23992.1"/>
    <property type="molecule type" value="Genomic_DNA"/>
</dbReference>
<feature type="region of interest" description="Disordered" evidence="4">
    <location>
        <begin position="439"/>
        <end position="479"/>
    </location>
</feature>
<dbReference type="Proteomes" id="UP000230002">
    <property type="component" value="Unassembled WGS sequence"/>
</dbReference>
<feature type="compositionally biased region" description="Polar residues" evidence="4">
    <location>
        <begin position="573"/>
        <end position="586"/>
    </location>
</feature>
<feature type="compositionally biased region" description="Low complexity" evidence="4">
    <location>
        <begin position="333"/>
        <end position="342"/>
    </location>
</feature>
<proteinExistence type="predicted"/>
<feature type="compositionally biased region" description="Polar residues" evidence="4">
    <location>
        <begin position="709"/>
        <end position="718"/>
    </location>
</feature>
<evidence type="ECO:0000256" key="4">
    <source>
        <dbReference type="SAM" id="MobiDB-lite"/>
    </source>
</evidence>
<dbReference type="InterPro" id="IPR036420">
    <property type="entry name" value="BRCT_dom_sf"/>
</dbReference>
<gene>
    <name evidence="6" type="ORF">GSI_13743</name>
</gene>
<feature type="compositionally biased region" description="Pro residues" evidence="4">
    <location>
        <begin position="95"/>
        <end position="104"/>
    </location>
</feature>
<dbReference type="OrthoDB" id="129353at2759"/>
<feature type="compositionally biased region" description="Polar residues" evidence="4">
    <location>
        <begin position="219"/>
        <end position="235"/>
    </location>
</feature>
<keyword evidence="7" id="KW-1185">Reference proteome</keyword>
<feature type="compositionally biased region" description="Polar residues" evidence="4">
    <location>
        <begin position="58"/>
        <end position="82"/>
    </location>
</feature>
<dbReference type="GO" id="GO:0000077">
    <property type="term" value="P:DNA damage checkpoint signaling"/>
    <property type="evidence" value="ECO:0007669"/>
    <property type="project" value="TreeGrafter"/>
</dbReference>
<feature type="compositionally biased region" description="Low complexity" evidence="4">
    <location>
        <begin position="818"/>
        <end position="830"/>
    </location>
</feature>
<dbReference type="PANTHER" id="PTHR15321">
    <property type="entry name" value="TUMOR SUPPRESSOR P53-BINDING PROTEIN 1"/>
    <property type="match status" value="1"/>
</dbReference>
<dbReference type="InterPro" id="IPR047250">
    <property type="entry name" value="BRCT_p53bp1-like_rpt2"/>
</dbReference>
<feature type="compositionally biased region" description="Pro residues" evidence="4">
    <location>
        <begin position="184"/>
        <end position="196"/>
    </location>
</feature>
<protein>
    <recommendedName>
        <fullName evidence="5">BRCT domain-containing protein</fullName>
    </recommendedName>
</protein>
<sequence>MVLESKTDDSQASQLLAAALRPRDVQPGPPPLEEPHVQQSPLLSDSNASVHYHIHGLATTQSVYSTQDQPYTQGSQKENTPASWDKDKSSQPLQPLQPSPPASPSRPQSVPSYTSELKETPSNIFPVSKAAKEKEAPCSKDFLPINQSSSPAKSGKDSFPPPSLLPLPPQPHLDHSSTISSRVMPPPPRPRSPAPPSQDSFAGPLPKPDPAKAFIASARNFNIPLSQVGEVSQSPSEEDGPPPVSSGVWSSGDRGSIPRQHSPPPRILVAGTPSNSSHGSNSQCQSQGDPSQSQPLESHYGDSQYSDPFPQAQTMDYLDGSSPPHDEGLGTASRSGSSPSSSYERLLADPFEDIPVATQIGDDLTPPTQIVERTQMDLQAGDVDSVMREHHYYNENSQMVFPTVPSEVRSTHTSHSTVPRGLLGMIAPEKRHRYPGLVSEAAGPSRANPRMTDWNVEPAFDTQGSDAPSSDGVHTQDTQATDLQDEVGETQPSDVAVNGSVLSLVPRRRLPPANLVLQSVKPTSFHVGSAASKVPEPGDFLDPDETGPTQIVSPSPDETGPTQIVSPSPDRTGPTQLVSPSPTETGPTEIVSPSPAETGPTEIVSPASDRTGPTQLLSPSPEKTGPTQIVSPSPTPAKRGRTQMITRSPVKSSPTKVVPDSDPPEPQPVAPVSRRRGPSVSSASTYHSPEVNSRARAYMQSEDEVLKTIATTEPSVPTINEEAEAEEEEEEEIPLAQRVPSAKAKGKQKAVAPSVKSPAARNTIARGNTNNNSWRGGVIPSSDPGERREEAAPKAVAVAKNTKPRTPMNQAPPPPPMSRSTRAAKTAARGRLAESSDEDEREDDLSSLTDVATVPVEEEEEDGMDIDVPDPKAKPPRGNNKRKRTVSASVAKKVNGRAIVKEESSTPLGRPAKRIKTEGRGGGGDTATRVFALWKNTAQYYTGTVHQSVGFGSGRYVVRFDDDDSAELELKHLRACRPKPGDHVLLRQKEKAVVVECPPCPDAGYGPDDMVTIALKDDEQEEVEMQCLQIPTRTINAEWDDRVLAEDEIVPVVRPNVVAATPGSRSVSASGQSDLARKRALAGIGLVVSLAPSKDAQTTRDVMVGDIKKCGGVVLDDWTTIFGMDGALEHKNQRWMLQQSDIQWRKKAGHGVDKVFLISDAFHQKSKYLVALALGIPCLSVDWLRAFVEQEAEWRAFLLPAGYSEQLEARVSQMVDVDWGTSDHHLTDVAANKVPSKVFAEMTILCISADFVPSKKSKKSGDSALKKEAAESVPRIVLCMGAATVESVAELKHASQDAKEYDYIVVPDHSLSKFSKHENAVHVNWVKDCLISGRLLPLPG</sequence>
<feature type="compositionally biased region" description="Low complexity" evidence="4">
    <location>
        <begin position="10"/>
        <end position="20"/>
    </location>
</feature>
<dbReference type="InterPro" id="IPR047252">
    <property type="entry name" value="TP53BP1-like"/>
</dbReference>
<feature type="compositionally biased region" description="Acidic residues" evidence="4">
    <location>
        <begin position="856"/>
        <end position="868"/>
    </location>
</feature>
<dbReference type="InterPro" id="IPR041297">
    <property type="entry name" value="Crb2_Tudor"/>
</dbReference>
<evidence type="ECO:0000313" key="6">
    <source>
        <dbReference type="EMBL" id="PIL23992.1"/>
    </source>
</evidence>